<evidence type="ECO:0000256" key="4">
    <source>
        <dbReference type="ARBA" id="ARBA00012989"/>
    </source>
</evidence>
<dbReference type="GO" id="GO:0046872">
    <property type="term" value="F:metal ion binding"/>
    <property type="evidence" value="ECO:0007669"/>
    <property type="project" value="UniProtKB-KW"/>
</dbReference>
<name>A0AAV2IGS6_LYMST</name>
<evidence type="ECO:0000256" key="3">
    <source>
        <dbReference type="ARBA" id="ARBA00006267"/>
    </source>
</evidence>
<evidence type="ECO:0000256" key="8">
    <source>
        <dbReference type="ARBA" id="ARBA00022857"/>
    </source>
</evidence>
<dbReference type="EMBL" id="CAXITT010000789">
    <property type="protein sequence ID" value="CAL1546257.1"/>
    <property type="molecule type" value="Genomic_DNA"/>
</dbReference>
<comment type="cofactor">
    <cofactor evidence="2">
        <name>heme b</name>
        <dbReference type="ChEBI" id="CHEBI:60344"/>
    </cofactor>
</comment>
<dbReference type="SUPFAM" id="SSF56512">
    <property type="entry name" value="Nitric oxide (NO) synthase oxygenase domain"/>
    <property type="match status" value="1"/>
</dbReference>
<dbReference type="Pfam" id="PF02898">
    <property type="entry name" value="NO_synthase"/>
    <property type="match status" value="1"/>
</dbReference>
<dbReference type="Proteomes" id="UP001497497">
    <property type="component" value="Unassembled WGS sequence"/>
</dbReference>
<dbReference type="PANTHER" id="PTHR43410">
    <property type="entry name" value="NITRIC OXIDE SYNTHASE OXYGENASE"/>
    <property type="match status" value="1"/>
</dbReference>
<accession>A0AAV2IGS6</accession>
<dbReference type="PANTHER" id="PTHR43410:SF1">
    <property type="entry name" value="NITRIC OXIDE SYNTHASE"/>
    <property type="match status" value="1"/>
</dbReference>
<keyword evidence="7" id="KW-0479">Metal-binding</keyword>
<dbReference type="GO" id="GO:0006809">
    <property type="term" value="P:nitric oxide biosynthetic process"/>
    <property type="evidence" value="ECO:0007669"/>
    <property type="project" value="InterPro"/>
</dbReference>
<feature type="non-terminal residue" evidence="13">
    <location>
        <position position="112"/>
    </location>
</feature>
<keyword evidence="9" id="KW-0112">Calmodulin-binding</keyword>
<evidence type="ECO:0000256" key="2">
    <source>
        <dbReference type="ARBA" id="ARBA00001970"/>
    </source>
</evidence>
<keyword evidence="10" id="KW-0560">Oxidoreductase</keyword>
<evidence type="ECO:0000256" key="10">
    <source>
        <dbReference type="ARBA" id="ARBA00023002"/>
    </source>
</evidence>
<gene>
    <name evidence="13" type="ORF">GSLYS_00019634001</name>
</gene>
<comment type="cofactor">
    <cofactor evidence="1">
        <name>FMN</name>
        <dbReference type="ChEBI" id="CHEBI:58210"/>
    </cofactor>
</comment>
<dbReference type="InterPro" id="IPR036119">
    <property type="entry name" value="NOS_N_sf"/>
</dbReference>
<keyword evidence="6" id="KW-0288">FMN</keyword>
<evidence type="ECO:0000259" key="12">
    <source>
        <dbReference type="Pfam" id="PF02898"/>
    </source>
</evidence>
<keyword evidence="14" id="KW-1185">Reference proteome</keyword>
<evidence type="ECO:0000313" key="14">
    <source>
        <dbReference type="Proteomes" id="UP001497497"/>
    </source>
</evidence>
<evidence type="ECO:0000256" key="1">
    <source>
        <dbReference type="ARBA" id="ARBA00001917"/>
    </source>
</evidence>
<keyword evidence="11" id="KW-0408">Iron</keyword>
<protein>
    <recommendedName>
        <fullName evidence="4">nitric-oxide synthase (NADPH)</fullName>
        <ecNumber evidence="4">1.14.13.39</ecNumber>
    </recommendedName>
</protein>
<comment type="caution">
    <text evidence="13">The sequence shown here is derived from an EMBL/GenBank/DDBJ whole genome shotgun (WGS) entry which is preliminary data.</text>
</comment>
<proteinExistence type="inferred from homology"/>
<dbReference type="Gene3D" id="3.90.340.10">
    <property type="entry name" value="Nitric Oxide Synthase, Chain A, domain 1"/>
    <property type="match status" value="1"/>
</dbReference>
<dbReference type="InterPro" id="IPR050607">
    <property type="entry name" value="NOS"/>
</dbReference>
<keyword evidence="5" id="KW-0349">Heme</keyword>
<dbReference type="InterPro" id="IPR044943">
    <property type="entry name" value="NOS_dom_1"/>
</dbReference>
<evidence type="ECO:0000256" key="11">
    <source>
        <dbReference type="ARBA" id="ARBA00023004"/>
    </source>
</evidence>
<evidence type="ECO:0000313" key="13">
    <source>
        <dbReference type="EMBL" id="CAL1546257.1"/>
    </source>
</evidence>
<dbReference type="AlphaFoldDB" id="A0AAV2IGS6"/>
<evidence type="ECO:0000256" key="5">
    <source>
        <dbReference type="ARBA" id="ARBA00022617"/>
    </source>
</evidence>
<organism evidence="13 14">
    <name type="scientific">Lymnaea stagnalis</name>
    <name type="common">Great pond snail</name>
    <name type="synonym">Helix stagnalis</name>
    <dbReference type="NCBI Taxonomy" id="6523"/>
    <lineage>
        <taxon>Eukaryota</taxon>
        <taxon>Metazoa</taxon>
        <taxon>Spiralia</taxon>
        <taxon>Lophotrochozoa</taxon>
        <taxon>Mollusca</taxon>
        <taxon>Gastropoda</taxon>
        <taxon>Heterobranchia</taxon>
        <taxon>Euthyneura</taxon>
        <taxon>Panpulmonata</taxon>
        <taxon>Hygrophila</taxon>
        <taxon>Lymnaeoidea</taxon>
        <taxon>Lymnaeidae</taxon>
        <taxon>Lymnaea</taxon>
    </lineage>
</organism>
<dbReference type="GO" id="GO:0005516">
    <property type="term" value="F:calmodulin binding"/>
    <property type="evidence" value="ECO:0007669"/>
    <property type="project" value="UniProtKB-KW"/>
</dbReference>
<dbReference type="InterPro" id="IPR004030">
    <property type="entry name" value="NOS_N"/>
</dbReference>
<keyword evidence="6" id="KW-0285">Flavoprotein</keyword>
<feature type="domain" description="Nitric oxide synthase (NOS)" evidence="12">
    <location>
        <begin position="58"/>
        <end position="112"/>
    </location>
</feature>
<sequence>MAARKQSHKVKNLLDEKVYVDTLHLKAMGGVACSSETCMGSLMSQQAHRPSGSTLRTKEEILDHASDFFDQYYTSMKKNNTLAHIKRMSEVKESVLACGTYELTNAELTYGA</sequence>
<evidence type="ECO:0000256" key="7">
    <source>
        <dbReference type="ARBA" id="ARBA00022723"/>
    </source>
</evidence>
<evidence type="ECO:0000256" key="9">
    <source>
        <dbReference type="ARBA" id="ARBA00022860"/>
    </source>
</evidence>
<dbReference type="GO" id="GO:0004517">
    <property type="term" value="F:nitric-oxide synthase activity"/>
    <property type="evidence" value="ECO:0007669"/>
    <property type="project" value="UniProtKB-EC"/>
</dbReference>
<reference evidence="13 14" key="1">
    <citation type="submission" date="2024-04" db="EMBL/GenBank/DDBJ databases">
        <authorList>
            <consortium name="Genoscope - CEA"/>
            <person name="William W."/>
        </authorList>
    </citation>
    <scope>NUCLEOTIDE SEQUENCE [LARGE SCALE GENOMIC DNA]</scope>
</reference>
<evidence type="ECO:0000256" key="6">
    <source>
        <dbReference type="ARBA" id="ARBA00022643"/>
    </source>
</evidence>
<comment type="similarity">
    <text evidence="3">Belongs to the NOS family.</text>
</comment>
<keyword evidence="8" id="KW-0521">NADP</keyword>
<dbReference type="EC" id="1.14.13.39" evidence="4"/>